<proteinExistence type="predicted"/>
<gene>
    <name evidence="1" type="ORF">BN860_09098g</name>
</gene>
<evidence type="ECO:0000313" key="2">
    <source>
        <dbReference type="Proteomes" id="UP000019375"/>
    </source>
</evidence>
<evidence type="ECO:0000313" key="1">
    <source>
        <dbReference type="EMBL" id="CDF89639.1"/>
    </source>
</evidence>
<dbReference type="EMBL" id="HG316457">
    <property type="protein sequence ID" value="CDF89639.1"/>
    <property type="molecule type" value="Genomic_DNA"/>
</dbReference>
<name>A0A8J2T7X2_ZYGB2</name>
<accession>A0A8J2T7X2</accession>
<keyword evidence="2" id="KW-1185">Reference proteome</keyword>
<protein>
    <submittedName>
        <fullName evidence="1">ZYBA0S04-09098g1_1</fullName>
    </submittedName>
</protein>
<dbReference type="Proteomes" id="UP000019375">
    <property type="component" value="Unassembled WGS sequence"/>
</dbReference>
<dbReference type="CDD" id="cd22875">
    <property type="entry name" value="IML3"/>
    <property type="match status" value="1"/>
</dbReference>
<reference evidence="2" key="1">
    <citation type="journal article" date="2013" name="Genome Announc.">
        <title>Genome sequence of the food spoilage yeast Zygosaccharomyces bailii CLIB 213(T).</title>
        <authorList>
            <person name="Galeote V."/>
            <person name="Bigey F."/>
            <person name="Devillers H."/>
            <person name="Neuveglise C."/>
            <person name="Dequin S."/>
        </authorList>
    </citation>
    <scope>NUCLEOTIDE SEQUENCE [LARGE SCALE GENOMIC DNA]</scope>
    <source>
        <strain evidence="2">CLIB 213 / ATCC 58445 / CBS 680 / CCRC 21525 / NBRC 1098 / NCYC 1416 / NRRL Y-2227</strain>
    </source>
</reference>
<dbReference type="OrthoDB" id="4035536at2759"/>
<organism evidence="1 2">
    <name type="scientific">Zygosaccharomyces bailii (strain CLIB 213 / ATCC 58445 / CBS 680 / BCRC 21525 / NBRC 1098 / NCYC 1416 / NRRL Y-2227)</name>
    <dbReference type="NCBI Taxonomy" id="1333698"/>
    <lineage>
        <taxon>Eukaryota</taxon>
        <taxon>Fungi</taxon>
        <taxon>Dikarya</taxon>
        <taxon>Ascomycota</taxon>
        <taxon>Saccharomycotina</taxon>
        <taxon>Saccharomycetes</taxon>
        <taxon>Saccharomycetales</taxon>
        <taxon>Saccharomycetaceae</taxon>
        <taxon>Zygosaccharomyces</taxon>
    </lineage>
</organism>
<sequence>MHHEWSLFALHKCISFEESLPELGILLGSPLDLNMSEIDPHCKRVDLKQLLTEGVNQFVVFANTELQIPMVLCYAGDRQAIMLFISWLKAQGVIVWPLELSSSAMLAIADTMVAKNYYDTKFVFDVVTHHKNLKKIEIEVDKQSFRTLAGEKDAPLQESIIPYIHDRSGMVVSKLPLVLIAFAGFATVGMHVIQTSAWNNEHLDKLLQCIQ</sequence>
<dbReference type="AlphaFoldDB" id="A0A8J2T7X2"/>